<feature type="compositionally biased region" description="Basic residues" evidence="1">
    <location>
        <begin position="176"/>
        <end position="185"/>
    </location>
</feature>
<feature type="region of interest" description="Disordered" evidence="1">
    <location>
        <begin position="87"/>
        <end position="267"/>
    </location>
</feature>
<proteinExistence type="predicted"/>
<feature type="compositionally biased region" description="Low complexity" evidence="1">
    <location>
        <begin position="111"/>
        <end position="127"/>
    </location>
</feature>
<dbReference type="OrthoDB" id="437973at2759"/>
<feature type="compositionally biased region" description="Polar residues" evidence="1">
    <location>
        <begin position="222"/>
        <end position="232"/>
    </location>
</feature>
<comment type="caution">
    <text evidence="2">The sequence shown here is derived from an EMBL/GenBank/DDBJ whole genome shotgun (WGS) entry which is preliminary data.</text>
</comment>
<feature type="compositionally biased region" description="Polar residues" evidence="1">
    <location>
        <begin position="163"/>
        <end position="175"/>
    </location>
</feature>
<organism evidence="2 3">
    <name type="scientific">Erysiphe pulchra</name>
    <dbReference type="NCBI Taxonomy" id="225359"/>
    <lineage>
        <taxon>Eukaryota</taxon>
        <taxon>Fungi</taxon>
        <taxon>Dikarya</taxon>
        <taxon>Ascomycota</taxon>
        <taxon>Pezizomycotina</taxon>
        <taxon>Leotiomycetes</taxon>
        <taxon>Erysiphales</taxon>
        <taxon>Erysiphaceae</taxon>
        <taxon>Erysiphe</taxon>
    </lineage>
</organism>
<sequence length="281" mass="31781">MKKFIRIPNTGGSSKATSSTLCQKCLKKGHYSYECKAATQERPYVSRPSRTQQLLNPKLVPKLSNEVPHDLLIKKGIADEQLAKFKKERGGIRGMHSRENSKENNPKRTRSISSSSASVSTISTRLSLSPEPLLEKVSTFRNSHNRSRLEKSSSYTRHKSTTRARSPSHQQSPYSSRRKRNRHHSLSTSSTSDDDYRTLKRTSSKRTQSICSSMREKYPRSKISQKSQNFSNLDIDGNPKGVLAHTNTSSKEDQATSPHREKSLSPFSKRLALTKAMNMNR</sequence>
<evidence type="ECO:0000256" key="1">
    <source>
        <dbReference type="SAM" id="MobiDB-lite"/>
    </source>
</evidence>
<dbReference type="EMBL" id="PEDP01000496">
    <property type="protein sequence ID" value="POS85799.1"/>
    <property type="molecule type" value="Genomic_DNA"/>
</dbReference>
<feature type="compositionally biased region" description="Basic and acidic residues" evidence="1">
    <location>
        <begin position="250"/>
        <end position="263"/>
    </location>
</feature>
<evidence type="ECO:0000313" key="3">
    <source>
        <dbReference type="Proteomes" id="UP000237438"/>
    </source>
</evidence>
<dbReference type="Proteomes" id="UP000237438">
    <property type="component" value="Unassembled WGS sequence"/>
</dbReference>
<protein>
    <submittedName>
        <fullName evidence="2">Uncharacterized protein</fullName>
    </submittedName>
</protein>
<gene>
    <name evidence="2" type="ORF">EPUL_001096</name>
</gene>
<feature type="compositionally biased region" description="Basic and acidic residues" evidence="1">
    <location>
        <begin position="87"/>
        <end position="106"/>
    </location>
</feature>
<dbReference type="AlphaFoldDB" id="A0A2S4PUU4"/>
<dbReference type="Pfam" id="PF13917">
    <property type="entry name" value="zf-CCHC_3"/>
    <property type="match status" value="1"/>
</dbReference>
<name>A0A2S4PUU4_9PEZI</name>
<reference evidence="2 3" key="1">
    <citation type="submission" date="2017-10" db="EMBL/GenBank/DDBJ databases">
        <title>Development of genomic resources for the powdery mildew, Erysiphe pulchra.</title>
        <authorList>
            <person name="Wadl P.A."/>
            <person name="Mack B.M."/>
            <person name="Moore G."/>
            <person name="Beltz S.B."/>
        </authorList>
    </citation>
    <scope>NUCLEOTIDE SEQUENCE [LARGE SCALE GENOMIC DNA]</scope>
    <source>
        <strain evidence="2">Cflorida</strain>
    </source>
</reference>
<evidence type="ECO:0000313" key="2">
    <source>
        <dbReference type="EMBL" id="POS85799.1"/>
    </source>
</evidence>
<keyword evidence="3" id="KW-1185">Reference proteome</keyword>
<accession>A0A2S4PUU4</accession>